<evidence type="ECO:0000313" key="2">
    <source>
        <dbReference type="Proteomes" id="UP001595704"/>
    </source>
</evidence>
<sequence>MKDKQYHDAKALFDCVQGEVALAAIRKELTIVKPDKKCDIHPTMIGGWKRTAIANMAAAFGDPGLLAPKISEKGVEKLHGKIGQFVIERFLFVGSLLSHSCCWGQMA</sequence>
<proteinExistence type="predicted"/>
<dbReference type="EMBL" id="JBHRYC010000114">
    <property type="protein sequence ID" value="MFC3640107.1"/>
    <property type="molecule type" value="Genomic_DNA"/>
</dbReference>
<gene>
    <name evidence="1" type="ORF">ACFONL_22465</name>
</gene>
<dbReference type="Proteomes" id="UP001595704">
    <property type="component" value="Unassembled WGS sequence"/>
</dbReference>
<keyword evidence="2" id="KW-1185">Reference proteome</keyword>
<evidence type="ECO:0000313" key="1">
    <source>
        <dbReference type="EMBL" id="MFC3640107.1"/>
    </source>
</evidence>
<protein>
    <submittedName>
        <fullName evidence="1">Uncharacterized protein</fullName>
    </submittedName>
</protein>
<accession>A0ABV7UMY3</accession>
<name>A0ABV7UMY3_9HYPH</name>
<comment type="caution">
    <text evidence="1">The sequence shown here is derived from an EMBL/GenBank/DDBJ whole genome shotgun (WGS) entry which is preliminary data.</text>
</comment>
<reference evidence="2" key="1">
    <citation type="journal article" date="2019" name="Int. J. Syst. Evol. Microbiol.">
        <title>The Global Catalogue of Microorganisms (GCM) 10K type strain sequencing project: providing services to taxonomists for standard genome sequencing and annotation.</title>
        <authorList>
            <consortium name="The Broad Institute Genomics Platform"/>
            <consortium name="The Broad Institute Genome Sequencing Center for Infectious Disease"/>
            <person name="Wu L."/>
            <person name="Ma J."/>
        </authorList>
    </citation>
    <scope>NUCLEOTIDE SEQUENCE [LARGE SCALE GENOMIC DNA]</scope>
    <source>
        <strain evidence="2">KCTC 42282</strain>
    </source>
</reference>
<organism evidence="1 2">
    <name type="scientific">Camelimonas fluminis</name>
    <dbReference type="NCBI Taxonomy" id="1576911"/>
    <lineage>
        <taxon>Bacteria</taxon>
        <taxon>Pseudomonadati</taxon>
        <taxon>Pseudomonadota</taxon>
        <taxon>Alphaproteobacteria</taxon>
        <taxon>Hyphomicrobiales</taxon>
        <taxon>Chelatococcaceae</taxon>
        <taxon>Camelimonas</taxon>
    </lineage>
</organism>
<dbReference type="RefSeq" id="WP_191321379.1">
    <property type="nucleotide sequence ID" value="NZ_BNCG01000071.1"/>
</dbReference>